<dbReference type="GO" id="GO:0043139">
    <property type="term" value="F:5'-3' DNA helicase activity"/>
    <property type="evidence" value="ECO:0007669"/>
    <property type="project" value="UniProtKB-EC"/>
</dbReference>
<dbReference type="GO" id="GO:0005524">
    <property type="term" value="F:ATP binding"/>
    <property type="evidence" value="ECO:0007669"/>
    <property type="project" value="UniProtKB-KW"/>
</dbReference>
<dbReference type="InterPro" id="IPR006555">
    <property type="entry name" value="ATP-dep_Helicase_C"/>
</dbReference>
<comment type="catalytic activity">
    <reaction evidence="7">
        <text>ATP + H2O = ADP + phosphate + H(+)</text>
        <dbReference type="Rhea" id="RHEA:13065"/>
        <dbReference type="ChEBI" id="CHEBI:15377"/>
        <dbReference type="ChEBI" id="CHEBI:15378"/>
        <dbReference type="ChEBI" id="CHEBI:30616"/>
        <dbReference type="ChEBI" id="CHEBI:43474"/>
        <dbReference type="ChEBI" id="CHEBI:456216"/>
        <dbReference type="EC" id="5.6.2.3"/>
    </reaction>
</comment>
<dbReference type="EMBL" id="CP007139">
    <property type="protein sequence ID" value="AIE85236.1"/>
    <property type="molecule type" value="Genomic_DNA"/>
</dbReference>
<keyword evidence="2" id="KW-0547">Nucleotide-binding</keyword>
<dbReference type="PANTHER" id="PTHR11472:SF34">
    <property type="entry name" value="REGULATOR OF TELOMERE ELONGATION HELICASE 1"/>
    <property type="match status" value="1"/>
</dbReference>
<protein>
    <recommendedName>
        <fullName evidence="6">DNA 5'-3' helicase</fullName>
        <ecNumber evidence="6">5.6.2.3</ecNumber>
    </recommendedName>
</protein>
<dbReference type="Pfam" id="PF00270">
    <property type="entry name" value="DEAD"/>
    <property type="match status" value="1"/>
</dbReference>
<dbReference type="KEGG" id="fgi:OP10G_1868"/>
<evidence type="ECO:0000256" key="5">
    <source>
        <dbReference type="ARBA" id="ARBA00038058"/>
    </source>
</evidence>
<keyword evidence="3" id="KW-0378">Hydrolase</keyword>
<comment type="cofactor">
    <cofactor evidence="1">
        <name>[4Fe-4S] cluster</name>
        <dbReference type="ChEBI" id="CHEBI:49883"/>
    </cofactor>
</comment>
<evidence type="ECO:0000256" key="4">
    <source>
        <dbReference type="ARBA" id="ARBA00022840"/>
    </source>
</evidence>
<dbReference type="SUPFAM" id="SSF52540">
    <property type="entry name" value="P-loop containing nucleoside triphosphate hydrolases"/>
    <property type="match status" value="1"/>
</dbReference>
<evidence type="ECO:0000256" key="7">
    <source>
        <dbReference type="ARBA" id="ARBA00048954"/>
    </source>
</evidence>
<dbReference type="GO" id="GO:0006281">
    <property type="term" value="P:DNA repair"/>
    <property type="evidence" value="ECO:0007669"/>
    <property type="project" value="TreeGrafter"/>
</dbReference>
<name>A0A068NP67_FIMGI</name>
<dbReference type="SMART" id="SM00491">
    <property type="entry name" value="HELICc2"/>
    <property type="match status" value="1"/>
</dbReference>
<dbReference type="EC" id="5.6.2.3" evidence="6"/>
<dbReference type="InterPro" id="IPR011545">
    <property type="entry name" value="DEAD/DEAH_box_helicase_dom"/>
</dbReference>
<evidence type="ECO:0000256" key="6">
    <source>
        <dbReference type="ARBA" id="ARBA00044969"/>
    </source>
</evidence>
<dbReference type="AlphaFoldDB" id="A0A068NP67"/>
<evidence type="ECO:0000256" key="1">
    <source>
        <dbReference type="ARBA" id="ARBA00001966"/>
    </source>
</evidence>
<evidence type="ECO:0000259" key="8">
    <source>
        <dbReference type="PROSITE" id="PS51193"/>
    </source>
</evidence>
<dbReference type="PANTHER" id="PTHR11472">
    <property type="entry name" value="DNA REPAIR DEAD HELICASE RAD3/XP-D SUBFAMILY MEMBER"/>
    <property type="match status" value="1"/>
</dbReference>
<evidence type="ECO:0000256" key="3">
    <source>
        <dbReference type="ARBA" id="ARBA00022801"/>
    </source>
</evidence>
<dbReference type="Pfam" id="PF13307">
    <property type="entry name" value="Helicase_C_2"/>
    <property type="match status" value="1"/>
</dbReference>
<dbReference type="Proteomes" id="UP000027982">
    <property type="component" value="Chromosome"/>
</dbReference>
<reference evidence="9 10" key="1">
    <citation type="journal article" date="2014" name="PLoS ONE">
        <title>The first complete genome sequence of the class fimbriimonadia in the phylum armatimonadetes.</title>
        <authorList>
            <person name="Hu Z.Y."/>
            <person name="Wang Y.Z."/>
            <person name="Im W.T."/>
            <person name="Wang S.Y."/>
            <person name="Zhao G.P."/>
            <person name="Zheng H.J."/>
            <person name="Quan Z.X."/>
        </authorList>
    </citation>
    <scope>NUCLEOTIDE SEQUENCE [LARGE SCALE GENOMIC DNA]</scope>
    <source>
        <strain evidence="9">Gsoil 348</strain>
    </source>
</reference>
<keyword evidence="4" id="KW-0067">ATP-binding</keyword>
<keyword evidence="10" id="KW-1185">Reference proteome</keyword>
<feature type="domain" description="Helicase ATP-binding" evidence="8">
    <location>
        <begin position="13"/>
        <end position="280"/>
    </location>
</feature>
<dbReference type="InterPro" id="IPR014013">
    <property type="entry name" value="Helic_SF1/SF2_ATP-bd_DinG/Rad3"/>
</dbReference>
<evidence type="ECO:0000313" key="9">
    <source>
        <dbReference type="EMBL" id="AIE85236.1"/>
    </source>
</evidence>
<dbReference type="OrthoDB" id="9805194at2"/>
<comment type="similarity">
    <text evidence="5">Belongs to the helicase family. DinG subfamily.</text>
</comment>
<accession>A0A068NP67</accession>
<dbReference type="STRING" id="661478.OP10G_1868"/>
<gene>
    <name evidence="9" type="ORF">OP10G_1868</name>
</gene>
<dbReference type="HOGENOM" id="CLU_012117_2_0_0"/>
<dbReference type="Gene3D" id="3.40.50.300">
    <property type="entry name" value="P-loop containing nucleotide triphosphate hydrolases"/>
    <property type="match status" value="2"/>
</dbReference>
<keyword evidence="9" id="KW-0347">Helicase</keyword>
<dbReference type="PROSITE" id="PS51193">
    <property type="entry name" value="HELICASE_ATP_BIND_2"/>
    <property type="match status" value="1"/>
</dbReference>
<dbReference type="GO" id="GO:0003676">
    <property type="term" value="F:nucleic acid binding"/>
    <property type="evidence" value="ECO:0007669"/>
    <property type="project" value="InterPro"/>
</dbReference>
<dbReference type="RefSeq" id="WP_025226175.1">
    <property type="nucleotide sequence ID" value="NZ_CP007139.1"/>
</dbReference>
<evidence type="ECO:0000313" key="10">
    <source>
        <dbReference type="Proteomes" id="UP000027982"/>
    </source>
</evidence>
<dbReference type="InterPro" id="IPR014001">
    <property type="entry name" value="Helicase_ATP-bd"/>
</dbReference>
<organism evidence="9 10">
    <name type="scientific">Fimbriimonas ginsengisoli Gsoil 348</name>
    <dbReference type="NCBI Taxonomy" id="661478"/>
    <lineage>
        <taxon>Bacteria</taxon>
        <taxon>Bacillati</taxon>
        <taxon>Armatimonadota</taxon>
        <taxon>Fimbriimonadia</taxon>
        <taxon>Fimbriimonadales</taxon>
        <taxon>Fimbriimonadaceae</taxon>
        <taxon>Fimbriimonas</taxon>
    </lineage>
</organism>
<proteinExistence type="inferred from homology"/>
<dbReference type="GO" id="GO:0016818">
    <property type="term" value="F:hydrolase activity, acting on acid anhydrides, in phosphorus-containing anhydrides"/>
    <property type="evidence" value="ECO:0007669"/>
    <property type="project" value="InterPro"/>
</dbReference>
<dbReference type="eggNOG" id="COG1199">
    <property type="taxonomic scope" value="Bacteria"/>
</dbReference>
<evidence type="ECO:0000256" key="2">
    <source>
        <dbReference type="ARBA" id="ARBA00022741"/>
    </source>
</evidence>
<dbReference type="InterPro" id="IPR045028">
    <property type="entry name" value="DinG/Rad3-like"/>
</dbReference>
<dbReference type="InterPro" id="IPR027417">
    <property type="entry name" value="P-loop_NTPase"/>
</dbReference>
<sequence>MSTAAELIEKAFDTLSARPGFVSRSDQRQLALLLCDLIEEKSSGAFEAPTGLGKSLASLIPAMAHALESKRRTVIATYTNVLAEQYWRKDLPLARALFEAGDSVKAQLLMGRARYACLASMEEHIPETTESFRQLAEIGHESDFRALIRKPARELSMLWSKVATPPVCPGRLCPAYDDCFYYKARRQSERAEIVITNHSVVIQDALMKRSNEDSGGLLGHYDFLILDEAHDFPTAAGNGLEFELSGAKLGALAAVAHRMESALLPLAQRAGDGMAWLKDCADFKVAIESAQKKLIAYSIELGRPGILTGSPPEMMEHPQVRASRTKDDMQGAKSLASEVSDSCEKFVKGVDRRMDEWREEDPERVRQAGESIRNYGTYLREYGIGCFSLFDPQGVAVSYAGQSGATAMLRQDVIDLAEPLKELIWDKTPYACLSATLATDGNFEFFRRVTGAEPRFEEILPTPFDFGSQAALYLPPVPGIPDPTIARREGNEEGYWRSVASELSKIIVACGGRTLALFHSRKEMEGVYQHMNLSAELPIYMQLKYGAAMVGERFKANVHSSLFALRSYWTGFDAPGETLSCVVLVRVPFEVPIDPPQIARLAYLQTQGRDAFFEHTLPMAKMMIRQGAGRLIRHADDRGLIVIIDPRVQTKGYGEQILANLPPEMRTFRNLDDAVGWIGLEPMSLL</sequence>
<dbReference type="SMART" id="SM00487">
    <property type="entry name" value="DEXDc"/>
    <property type="match status" value="1"/>
</dbReference>